<dbReference type="Pfam" id="PF01070">
    <property type="entry name" value="FMN_dh"/>
    <property type="match status" value="2"/>
</dbReference>
<evidence type="ECO:0000259" key="6">
    <source>
        <dbReference type="PROSITE" id="PS50255"/>
    </source>
</evidence>
<dbReference type="InterPro" id="IPR008259">
    <property type="entry name" value="FMN_hydac_DH_AS"/>
</dbReference>
<dbReference type="Pfam" id="PF00173">
    <property type="entry name" value="Cyt-b5"/>
    <property type="match status" value="1"/>
</dbReference>
<sequence length="549" mass="60336">MNEVSVNQMQHNRFDHRSALVDCEINVKVSSAILFDVKAICISERSPNPTEVIGPESTTPWDSVDLTASTFDSVTSPLAFSGYPSFSQEQEQPDHAQERLISYEEVQKHTSADDCWVIIEGNIYDITSFLKIHPGGEQAILTEAGKDATEIFSKLHPSDALSTLPQEALIGAVDPTTLPAPEEKVLTEEEERRQAAREEMPDAHQMLLLQDFEYWAEQVLSDTAWSYYRSATDEERSFRENREAFSRYFFRPRILRDMSIGSTETSFLGIPVTMPIFIAPAAMAKLGHPLGEINLTKAAGEYGIVQAISANASCTLEELFNARKDGQPLVFQIYLNKDRSASASLLQKVERLGAKAIIFTVDTLGDSKRTMDVRGKLNATKGAPAPRTPLGVGAAISGYQARDMTWSDIDFIRSNHGGRQADYAPAPLDILYEMRALRPDLFLKTEVMIDGGIRSGADVVKALALGAKAVGLGRPFLYANGTHGQDGCSRVIEILHEEITNTMRNLGASTIQELKPEMVGPAGAWVGANRPLYAPAISGNSSHDQRSRL</sequence>
<dbReference type="InterPro" id="IPR037396">
    <property type="entry name" value="FMN_HAD"/>
</dbReference>
<evidence type="ECO:0000259" key="7">
    <source>
        <dbReference type="PROSITE" id="PS51349"/>
    </source>
</evidence>
<dbReference type="InterPro" id="IPR000262">
    <property type="entry name" value="FMN-dep_DH"/>
</dbReference>
<dbReference type="PROSITE" id="PS00557">
    <property type="entry name" value="FMN_HYDROXY_ACID_DH_1"/>
    <property type="match status" value="1"/>
</dbReference>
<dbReference type="GO" id="GO:0020037">
    <property type="term" value="F:heme binding"/>
    <property type="evidence" value="ECO:0007669"/>
    <property type="project" value="InterPro"/>
</dbReference>
<keyword evidence="4" id="KW-0560">Oxidoreductase</keyword>
<dbReference type="PROSITE" id="PS51349">
    <property type="entry name" value="FMN_HYDROXY_ACID_DH_2"/>
    <property type="match status" value="1"/>
</dbReference>
<dbReference type="InterPro" id="IPR018506">
    <property type="entry name" value="Cyt_B5_heme-BS"/>
</dbReference>
<dbReference type="PANTHER" id="PTHR10578:SF101">
    <property type="entry name" value="L-LACTATE DEHYDROGENASE (CYTOCHROME B2)"/>
    <property type="match status" value="1"/>
</dbReference>
<evidence type="ECO:0000313" key="8">
    <source>
        <dbReference type="EMBL" id="KAI1869503.1"/>
    </source>
</evidence>
<dbReference type="Proteomes" id="UP000829685">
    <property type="component" value="Unassembled WGS sequence"/>
</dbReference>
<feature type="domain" description="FMN hydroxy acid dehydrogenase" evidence="7">
    <location>
        <begin position="201"/>
        <end position="524"/>
    </location>
</feature>
<keyword evidence="9" id="KW-1185">Reference proteome</keyword>
<keyword evidence="5" id="KW-0408">Iron</keyword>
<protein>
    <submittedName>
        <fullName evidence="8">Uncharacterized protein</fullName>
    </submittedName>
</protein>
<dbReference type="InterPro" id="IPR013785">
    <property type="entry name" value="Aldolase_TIM"/>
</dbReference>
<evidence type="ECO:0000256" key="2">
    <source>
        <dbReference type="ARBA" id="ARBA00022617"/>
    </source>
</evidence>
<keyword evidence="3" id="KW-0479">Metal-binding</keyword>
<dbReference type="PRINTS" id="PR00363">
    <property type="entry name" value="CYTOCHROMEB5"/>
</dbReference>
<comment type="caution">
    <text evidence="8">The sequence shown here is derived from an EMBL/GenBank/DDBJ whole genome shotgun (WGS) entry which is preliminary data.</text>
</comment>
<dbReference type="GO" id="GO:0004460">
    <property type="term" value="F:L-lactate dehydrogenase (cytochrome) activity"/>
    <property type="evidence" value="ECO:0007669"/>
    <property type="project" value="TreeGrafter"/>
</dbReference>
<keyword evidence="2" id="KW-0349">Heme</keyword>
<dbReference type="FunFam" id="3.10.120.10:FF:000009">
    <property type="entry name" value="Cytochrome b2, mitochondrial, putative"/>
    <property type="match status" value="1"/>
</dbReference>
<reference evidence="8" key="1">
    <citation type="submission" date="2021-03" db="EMBL/GenBank/DDBJ databases">
        <title>Revisited historic fungal species revealed as producer of novel bioactive compounds through whole genome sequencing and comparative genomics.</title>
        <authorList>
            <person name="Vignolle G.A."/>
            <person name="Hochenegger N."/>
            <person name="Mach R.L."/>
            <person name="Mach-Aigner A.R."/>
            <person name="Javad Rahimi M."/>
            <person name="Salim K.A."/>
            <person name="Chan C.M."/>
            <person name="Lim L.B.L."/>
            <person name="Cai F."/>
            <person name="Druzhinina I.S."/>
            <person name="U'Ren J.M."/>
            <person name="Derntl C."/>
        </authorList>
    </citation>
    <scope>NUCLEOTIDE SEQUENCE</scope>
    <source>
        <strain evidence="8">TUCIM 5799</strain>
    </source>
</reference>
<evidence type="ECO:0000256" key="5">
    <source>
        <dbReference type="ARBA" id="ARBA00023004"/>
    </source>
</evidence>
<feature type="domain" description="Cytochrome b5 heme-binding" evidence="6">
    <location>
        <begin position="98"/>
        <end position="174"/>
    </location>
</feature>
<dbReference type="PANTHER" id="PTHR10578">
    <property type="entry name" value="S -2-HYDROXY-ACID OXIDASE-RELATED"/>
    <property type="match status" value="1"/>
</dbReference>
<dbReference type="InterPro" id="IPR036400">
    <property type="entry name" value="Cyt_B5-like_heme/steroid_sf"/>
</dbReference>
<dbReference type="GO" id="GO:0006089">
    <property type="term" value="P:lactate metabolic process"/>
    <property type="evidence" value="ECO:0007669"/>
    <property type="project" value="TreeGrafter"/>
</dbReference>
<gene>
    <name evidence="8" type="ORF">JX265_006593</name>
</gene>
<dbReference type="PROSITE" id="PS00191">
    <property type="entry name" value="CYTOCHROME_B5_1"/>
    <property type="match status" value="1"/>
</dbReference>
<dbReference type="GO" id="GO:0046872">
    <property type="term" value="F:metal ion binding"/>
    <property type="evidence" value="ECO:0007669"/>
    <property type="project" value="UniProtKB-KW"/>
</dbReference>
<evidence type="ECO:0000256" key="1">
    <source>
        <dbReference type="ARBA" id="ARBA00001917"/>
    </source>
</evidence>
<dbReference type="SMART" id="SM01117">
    <property type="entry name" value="Cyt-b5"/>
    <property type="match status" value="1"/>
</dbReference>
<name>A0A9P9WLZ9_9PEZI</name>
<evidence type="ECO:0000256" key="4">
    <source>
        <dbReference type="ARBA" id="ARBA00023002"/>
    </source>
</evidence>
<organism evidence="8 9">
    <name type="scientific">Neoarthrinium moseri</name>
    <dbReference type="NCBI Taxonomy" id="1658444"/>
    <lineage>
        <taxon>Eukaryota</taxon>
        <taxon>Fungi</taxon>
        <taxon>Dikarya</taxon>
        <taxon>Ascomycota</taxon>
        <taxon>Pezizomycotina</taxon>
        <taxon>Sordariomycetes</taxon>
        <taxon>Xylariomycetidae</taxon>
        <taxon>Amphisphaeriales</taxon>
        <taxon>Apiosporaceae</taxon>
        <taxon>Neoarthrinium</taxon>
    </lineage>
</organism>
<dbReference type="Gene3D" id="3.20.20.70">
    <property type="entry name" value="Aldolase class I"/>
    <property type="match status" value="2"/>
</dbReference>
<dbReference type="AlphaFoldDB" id="A0A9P9WLZ9"/>
<dbReference type="SUPFAM" id="SSF55856">
    <property type="entry name" value="Cytochrome b5-like heme/steroid binding domain"/>
    <property type="match status" value="1"/>
</dbReference>
<dbReference type="EMBL" id="JAFIMR010000015">
    <property type="protein sequence ID" value="KAI1869503.1"/>
    <property type="molecule type" value="Genomic_DNA"/>
</dbReference>
<dbReference type="InterPro" id="IPR001199">
    <property type="entry name" value="Cyt_B5-like_heme/steroid-bd"/>
</dbReference>
<evidence type="ECO:0000256" key="3">
    <source>
        <dbReference type="ARBA" id="ARBA00022723"/>
    </source>
</evidence>
<proteinExistence type="predicted"/>
<evidence type="ECO:0000313" key="9">
    <source>
        <dbReference type="Proteomes" id="UP000829685"/>
    </source>
</evidence>
<accession>A0A9P9WLZ9</accession>
<comment type="cofactor">
    <cofactor evidence="1">
        <name>FMN</name>
        <dbReference type="ChEBI" id="CHEBI:58210"/>
    </cofactor>
</comment>
<dbReference type="PROSITE" id="PS50255">
    <property type="entry name" value="CYTOCHROME_B5_2"/>
    <property type="match status" value="1"/>
</dbReference>
<dbReference type="SUPFAM" id="SSF51395">
    <property type="entry name" value="FMN-linked oxidoreductases"/>
    <property type="match status" value="1"/>
</dbReference>
<dbReference type="Gene3D" id="3.10.120.10">
    <property type="entry name" value="Cytochrome b5-like heme/steroid binding domain"/>
    <property type="match status" value="1"/>
</dbReference>